<evidence type="ECO:0000256" key="7">
    <source>
        <dbReference type="ARBA" id="ARBA00023136"/>
    </source>
</evidence>
<evidence type="ECO:0000256" key="12">
    <source>
        <dbReference type="SAM" id="SignalP"/>
    </source>
</evidence>
<dbReference type="Gene3D" id="2.40.170.20">
    <property type="entry name" value="TonB-dependent receptor, beta-barrel domain"/>
    <property type="match status" value="1"/>
</dbReference>
<dbReference type="SUPFAM" id="SSF49464">
    <property type="entry name" value="Carboxypeptidase regulatory domain-like"/>
    <property type="match status" value="1"/>
</dbReference>
<comment type="similarity">
    <text evidence="10 11">Belongs to the TonB-dependent receptor family.</text>
</comment>
<dbReference type="Gene3D" id="2.60.40.1120">
    <property type="entry name" value="Carboxypeptidase-like, regulatory domain"/>
    <property type="match status" value="1"/>
</dbReference>
<accession>A0ABT3I1Q5</accession>
<evidence type="ECO:0000313" key="16">
    <source>
        <dbReference type="Proteomes" id="UP001163731"/>
    </source>
</evidence>
<proteinExistence type="inferred from homology"/>
<dbReference type="InterPro" id="IPR000531">
    <property type="entry name" value="Beta-barrel_TonB"/>
</dbReference>
<reference evidence="15" key="1">
    <citation type="submission" date="2022-10" db="EMBL/GenBank/DDBJ databases">
        <title>Chryseobacterium babae sp. nov. isolated from the gut of the beetle Oryctes rhinoceros, and Chryseobacterium kimseyorum sp. nov., isolated from a stick insect rearing cage.</title>
        <authorList>
            <person name="Shelomi M."/>
            <person name="Han C.-J."/>
            <person name="Chen W.-M."/>
            <person name="Chen H.-K."/>
            <person name="Liaw S.-J."/>
            <person name="Muhle E."/>
            <person name="Clermont D."/>
        </authorList>
    </citation>
    <scope>NUCLEOTIDE SEQUENCE</scope>
    <source>
        <strain evidence="15">09-1422</strain>
    </source>
</reference>
<dbReference type="InterPro" id="IPR012910">
    <property type="entry name" value="Plug_dom"/>
</dbReference>
<evidence type="ECO:0000313" key="15">
    <source>
        <dbReference type="EMBL" id="MCW3169976.1"/>
    </source>
</evidence>
<evidence type="ECO:0000259" key="13">
    <source>
        <dbReference type="Pfam" id="PF00593"/>
    </source>
</evidence>
<evidence type="ECO:0000256" key="2">
    <source>
        <dbReference type="ARBA" id="ARBA00022448"/>
    </source>
</evidence>
<dbReference type="PROSITE" id="PS52016">
    <property type="entry name" value="TONB_DEPENDENT_REC_3"/>
    <property type="match status" value="1"/>
</dbReference>
<dbReference type="EMBL" id="JAPDHW010000012">
    <property type="protein sequence ID" value="MCW3169976.1"/>
    <property type="molecule type" value="Genomic_DNA"/>
</dbReference>
<keyword evidence="7 10" id="KW-0472">Membrane</keyword>
<keyword evidence="6 11" id="KW-0798">TonB box</keyword>
<evidence type="ECO:0000256" key="11">
    <source>
        <dbReference type="RuleBase" id="RU003357"/>
    </source>
</evidence>
<feature type="chain" id="PRO_5045367605" evidence="12">
    <location>
        <begin position="24"/>
        <end position="776"/>
    </location>
</feature>
<dbReference type="SUPFAM" id="SSF56935">
    <property type="entry name" value="Porins"/>
    <property type="match status" value="1"/>
</dbReference>
<protein>
    <submittedName>
        <fullName evidence="15">TonB-dependent receptor</fullName>
    </submittedName>
</protein>
<evidence type="ECO:0000256" key="4">
    <source>
        <dbReference type="ARBA" id="ARBA00022692"/>
    </source>
</evidence>
<keyword evidence="9 10" id="KW-0998">Cell outer membrane</keyword>
<keyword evidence="5 12" id="KW-0732">Signal</keyword>
<dbReference type="Pfam" id="PF07715">
    <property type="entry name" value="Plug"/>
    <property type="match status" value="1"/>
</dbReference>
<sequence>MQAIYCRIFATIGLSVFSITAYAQDRKTISGTVRDGKNGELVIGATIKVEEDPSINITANEYGFYSLSLPQGNYTIAVAYGGYENYRQTVQLDQNVKLDLILTEQKEKVSQIEEVVISAVKKDKNLTSAQMGTETLSIKSIEKLPVLFGEKDVLKTIQLLPGIKSNGEGSSGFSVRGGATDQNLILLDEAPVYNASHLLGFFSTFNSDALKDASIIKGNSPAQYGGRLSSVMDVKMKDGNNKDYNVNGGIGLISSRLSVEGPIQKEKSSFIVSGRRTYADVFLKATDDFKDSKLYFYDLNLKANYQINENNRLYISGYFGRDVLGLGNTFSTDWGNTTATLRWNSIINSKLFSNTSFIYSNYDYKVSLTSNDNTFGLDSQIQDWNLKQDFSWFAGNKHSIRFGLQSIYHTITPSSASGTSMSSFPRNSRYSWENALYINDDFKATEKLTLNYGLRLSMFSVLGGDTFNTYDNGVLTDSEFLEKGKFGKTYVNLEPRITANYRINEVSSIKGGYARNTQNLHLLSNSSSGNPTDQWIGSSYSVKPEIADQISAGYSRNFNNNNYEINAEVYYKSMQNQIDFKNGAEITFDAAADVEGELLFGKGRAYGLEIIAKKKSGNLTGWISYTLSKTERKINGINDNDWYNARQDKTHDLSVVATYELNQKWSFSGLFLYSTGNAVTFPTGKYELQGQTIFQYSKRNADRMPAYHRMDLSATYEPNKNKRWKSSWSFGIYNVYGRENAYTIAFEDNPNNPGTTRAIQTSLFKFVPNITYNFKF</sequence>
<evidence type="ECO:0000259" key="14">
    <source>
        <dbReference type="Pfam" id="PF07715"/>
    </source>
</evidence>
<dbReference type="InterPro" id="IPR008969">
    <property type="entry name" value="CarboxyPept-like_regulatory"/>
</dbReference>
<feature type="signal peptide" evidence="12">
    <location>
        <begin position="1"/>
        <end position="23"/>
    </location>
</feature>
<dbReference type="PANTHER" id="PTHR30069">
    <property type="entry name" value="TONB-DEPENDENT OUTER MEMBRANE RECEPTOR"/>
    <property type="match status" value="1"/>
</dbReference>
<dbReference type="Pfam" id="PF13715">
    <property type="entry name" value="CarbopepD_reg_2"/>
    <property type="match status" value="1"/>
</dbReference>
<feature type="domain" description="TonB-dependent receptor plug" evidence="14">
    <location>
        <begin position="149"/>
        <end position="227"/>
    </location>
</feature>
<dbReference type="Gene3D" id="2.170.130.10">
    <property type="entry name" value="TonB-dependent receptor, plug domain"/>
    <property type="match status" value="1"/>
</dbReference>
<dbReference type="RefSeq" id="WP_264751144.1">
    <property type="nucleotide sequence ID" value="NZ_JAPDHW010000012.1"/>
</dbReference>
<evidence type="ECO:0000256" key="3">
    <source>
        <dbReference type="ARBA" id="ARBA00022452"/>
    </source>
</evidence>
<evidence type="ECO:0000256" key="6">
    <source>
        <dbReference type="ARBA" id="ARBA00023077"/>
    </source>
</evidence>
<keyword evidence="8 15" id="KW-0675">Receptor</keyword>
<organism evidence="15 16">
    <name type="scientific">Chryseobacterium kimseyorum</name>
    <dbReference type="NCBI Taxonomy" id="2984028"/>
    <lineage>
        <taxon>Bacteria</taxon>
        <taxon>Pseudomonadati</taxon>
        <taxon>Bacteroidota</taxon>
        <taxon>Flavobacteriia</taxon>
        <taxon>Flavobacteriales</taxon>
        <taxon>Weeksellaceae</taxon>
        <taxon>Chryseobacterium group</taxon>
        <taxon>Chryseobacterium</taxon>
    </lineage>
</organism>
<evidence type="ECO:0000256" key="1">
    <source>
        <dbReference type="ARBA" id="ARBA00004571"/>
    </source>
</evidence>
<dbReference type="InterPro" id="IPR037066">
    <property type="entry name" value="Plug_dom_sf"/>
</dbReference>
<evidence type="ECO:0000256" key="10">
    <source>
        <dbReference type="PROSITE-ProRule" id="PRU01360"/>
    </source>
</evidence>
<comment type="caution">
    <text evidence="15">The sequence shown here is derived from an EMBL/GenBank/DDBJ whole genome shotgun (WGS) entry which is preliminary data.</text>
</comment>
<dbReference type="InterPro" id="IPR039426">
    <property type="entry name" value="TonB-dep_rcpt-like"/>
</dbReference>
<name>A0ABT3I1Q5_9FLAO</name>
<comment type="subcellular location">
    <subcellularLocation>
        <location evidence="1 10">Cell outer membrane</location>
        <topology evidence="1 10">Multi-pass membrane protein</topology>
    </subcellularLocation>
</comment>
<keyword evidence="16" id="KW-1185">Reference proteome</keyword>
<dbReference type="PANTHER" id="PTHR30069:SF29">
    <property type="entry name" value="HEMOGLOBIN AND HEMOGLOBIN-HAPTOGLOBIN-BINDING PROTEIN 1-RELATED"/>
    <property type="match status" value="1"/>
</dbReference>
<evidence type="ECO:0000256" key="9">
    <source>
        <dbReference type="ARBA" id="ARBA00023237"/>
    </source>
</evidence>
<feature type="domain" description="TonB-dependent receptor-like beta-barrel" evidence="13">
    <location>
        <begin position="297"/>
        <end position="735"/>
    </location>
</feature>
<gene>
    <name evidence="15" type="ORF">OMO38_15740</name>
</gene>
<evidence type="ECO:0000256" key="5">
    <source>
        <dbReference type="ARBA" id="ARBA00022729"/>
    </source>
</evidence>
<dbReference type="Pfam" id="PF00593">
    <property type="entry name" value="TonB_dep_Rec_b-barrel"/>
    <property type="match status" value="1"/>
</dbReference>
<dbReference type="InterPro" id="IPR036942">
    <property type="entry name" value="Beta-barrel_TonB_sf"/>
</dbReference>
<keyword evidence="3 10" id="KW-1134">Transmembrane beta strand</keyword>
<evidence type="ECO:0000256" key="8">
    <source>
        <dbReference type="ARBA" id="ARBA00023170"/>
    </source>
</evidence>
<dbReference type="Proteomes" id="UP001163731">
    <property type="component" value="Unassembled WGS sequence"/>
</dbReference>
<keyword evidence="2 10" id="KW-0813">Transport</keyword>
<keyword evidence="4 10" id="KW-0812">Transmembrane</keyword>